<evidence type="ECO:0000313" key="1">
    <source>
        <dbReference type="EMBL" id="KKM98966.1"/>
    </source>
</evidence>
<gene>
    <name evidence="1" type="ORF">LCGC14_1152690</name>
</gene>
<sequence>MAMARIVVSFGASEQWSLGGEEEVIREQYRTIKDILDTTVDGVGTKFFEFIGCQERVDRKPEQFMVRVEDIKAVSFQEM</sequence>
<protein>
    <submittedName>
        <fullName evidence="1">Uncharacterized protein</fullName>
    </submittedName>
</protein>
<organism evidence="1">
    <name type="scientific">marine sediment metagenome</name>
    <dbReference type="NCBI Taxonomy" id="412755"/>
    <lineage>
        <taxon>unclassified sequences</taxon>
        <taxon>metagenomes</taxon>
        <taxon>ecological metagenomes</taxon>
    </lineage>
</organism>
<reference evidence="1" key="1">
    <citation type="journal article" date="2015" name="Nature">
        <title>Complex archaea that bridge the gap between prokaryotes and eukaryotes.</title>
        <authorList>
            <person name="Spang A."/>
            <person name="Saw J.H."/>
            <person name="Jorgensen S.L."/>
            <person name="Zaremba-Niedzwiedzka K."/>
            <person name="Martijn J."/>
            <person name="Lind A.E."/>
            <person name="van Eijk R."/>
            <person name="Schleper C."/>
            <person name="Guy L."/>
            <person name="Ettema T.J."/>
        </authorList>
    </citation>
    <scope>NUCLEOTIDE SEQUENCE</scope>
</reference>
<dbReference type="AlphaFoldDB" id="A0A0F9MI91"/>
<accession>A0A0F9MI91</accession>
<dbReference type="EMBL" id="LAZR01005556">
    <property type="protein sequence ID" value="KKM98966.1"/>
    <property type="molecule type" value="Genomic_DNA"/>
</dbReference>
<name>A0A0F9MI91_9ZZZZ</name>
<comment type="caution">
    <text evidence="1">The sequence shown here is derived from an EMBL/GenBank/DDBJ whole genome shotgun (WGS) entry which is preliminary data.</text>
</comment>
<proteinExistence type="predicted"/>